<dbReference type="PROSITE" id="PS51318">
    <property type="entry name" value="TAT"/>
    <property type="match status" value="1"/>
</dbReference>
<name>A0ABD7SRD4_VIBCL</name>
<comment type="caution">
    <text evidence="1">The sequence shown here is derived from an EMBL/GenBank/DDBJ whole genome shotgun (WGS) entry which is preliminary data.</text>
</comment>
<accession>A0ABD7SRD4</accession>
<sequence length="300" mass="33301">MSKSICISRRNFFKFSVLGGVGAYSLTYSPPSNAFAFTAAAIATGEKLGWATKPYIDSGVNYLMEQFKLSTDFNMQAIVIGLTTAGDGILASINEIGNNQIKLKTHQNPATCALKSNSSSFNYTQNTSTELTKKYNDQFLGAYSAKIPNNINQDMYKAINQIWNDLSVNDTSISNIEQITELYLHFGYSSIGIKEININSIGWLSDFATKLRYSLLTAVLNRHQISKISQRIEPISDYINSTYHSESWRLGINEIPSSVPAAKELLIQTGLANAIAYNLIISKQNLLLTECLLSLEEMKR</sequence>
<dbReference type="Proteomes" id="UP000323819">
    <property type="component" value="Unassembled WGS sequence"/>
</dbReference>
<proteinExistence type="predicted"/>
<evidence type="ECO:0000313" key="2">
    <source>
        <dbReference type="Proteomes" id="UP000323819"/>
    </source>
</evidence>
<reference evidence="1 2" key="1">
    <citation type="submission" date="2019-06" db="EMBL/GenBank/DDBJ databases">
        <title>Vibrio cholerae phylogeny based on whole-genome sequencing reveals genetic diversity and population strucutre.</title>
        <authorList>
            <person name="Zhiqiu Y."/>
            <person name="Bin L."/>
            <person name="Lingyan J."/>
        </authorList>
    </citation>
    <scope>NUCLEOTIDE SEQUENCE [LARGE SCALE GENOMIC DNA]</scope>
    <source>
        <strain evidence="1 2">N2814</strain>
    </source>
</reference>
<organism evidence="1 2">
    <name type="scientific">Vibrio cholerae</name>
    <dbReference type="NCBI Taxonomy" id="666"/>
    <lineage>
        <taxon>Bacteria</taxon>
        <taxon>Pseudomonadati</taxon>
        <taxon>Pseudomonadota</taxon>
        <taxon>Gammaproteobacteria</taxon>
        <taxon>Vibrionales</taxon>
        <taxon>Vibrionaceae</taxon>
        <taxon>Vibrio</taxon>
    </lineage>
</organism>
<dbReference type="RefSeq" id="WP_148521476.1">
    <property type="nucleotide sequence ID" value="NZ_VSIJ01000005.1"/>
</dbReference>
<gene>
    <name evidence="1" type="ORF">FXF03_01760</name>
</gene>
<dbReference type="EMBL" id="VSIJ01000005">
    <property type="protein sequence ID" value="TXX67325.1"/>
    <property type="molecule type" value="Genomic_DNA"/>
</dbReference>
<evidence type="ECO:0000313" key="1">
    <source>
        <dbReference type="EMBL" id="TXX67325.1"/>
    </source>
</evidence>
<dbReference type="AlphaFoldDB" id="A0ABD7SRD4"/>
<dbReference type="InterPro" id="IPR006311">
    <property type="entry name" value="TAT_signal"/>
</dbReference>
<protein>
    <submittedName>
        <fullName evidence="1">Uncharacterized protein</fullName>
    </submittedName>
</protein>